<feature type="compositionally biased region" description="Basic and acidic residues" evidence="1">
    <location>
        <begin position="127"/>
        <end position="137"/>
    </location>
</feature>
<gene>
    <name evidence="2" type="ORF">GQ26_0370990</name>
</gene>
<dbReference type="EMBL" id="JPOX01000037">
    <property type="protein sequence ID" value="KFX43261.1"/>
    <property type="molecule type" value="Genomic_DNA"/>
</dbReference>
<dbReference type="PANTHER" id="PTHR39475:SF1">
    <property type="entry name" value="CONIDIATION-SPECIFIC PROTEIN 6"/>
    <property type="match status" value="1"/>
</dbReference>
<reference evidence="2" key="1">
    <citation type="journal article" date="2014" name="PLoS Genet.">
        <title>Signature Gene Expression Reveals Novel Clues to the Molecular Mechanisms of Dimorphic Transition in Penicillium marneffei.</title>
        <authorList>
            <person name="Yang E."/>
            <person name="Wang G."/>
            <person name="Cai J."/>
            <person name="Woo P.C."/>
            <person name="Lau S.K."/>
            <person name="Yuen K.-Y."/>
            <person name="Chow W.-N."/>
            <person name="Lin X."/>
        </authorList>
    </citation>
    <scope>NUCLEOTIDE SEQUENCE [LARGE SCALE GENOMIC DNA]</scope>
    <source>
        <strain evidence="2">PM1</strain>
    </source>
</reference>
<sequence length="137" mass="15203">MASISTSNSANHSYSYKANTASGSASSNVGSRQLYEAGDQRNDSQSEIRERQRYKEGKPGSHLTNDSKDDRSIVNRLAREEQRSTKNEKPYDSEAELSKKDPTAPAKLHGNMPSKGAQIDTELQAEDEQRLREKSGK</sequence>
<comment type="caution">
    <text evidence="2">The sequence shown here is derived from an EMBL/GenBank/DDBJ whole genome shotgun (WGS) entry which is preliminary data.</text>
</comment>
<name>A0A093V954_TALMA</name>
<accession>A0A093V954</accession>
<evidence type="ECO:0000256" key="1">
    <source>
        <dbReference type="SAM" id="MobiDB-lite"/>
    </source>
</evidence>
<protein>
    <submittedName>
        <fullName evidence="2">Uncharacterized protein</fullName>
    </submittedName>
</protein>
<dbReference type="AlphaFoldDB" id="A0A093V954"/>
<evidence type="ECO:0000313" key="2">
    <source>
        <dbReference type="EMBL" id="KFX43261.1"/>
    </source>
</evidence>
<feature type="compositionally biased region" description="Basic and acidic residues" evidence="1">
    <location>
        <begin position="38"/>
        <end position="102"/>
    </location>
</feature>
<organism evidence="2">
    <name type="scientific">Talaromyces marneffei PM1</name>
    <dbReference type="NCBI Taxonomy" id="1077442"/>
    <lineage>
        <taxon>Eukaryota</taxon>
        <taxon>Fungi</taxon>
        <taxon>Dikarya</taxon>
        <taxon>Ascomycota</taxon>
        <taxon>Pezizomycotina</taxon>
        <taxon>Eurotiomycetes</taxon>
        <taxon>Eurotiomycetidae</taxon>
        <taxon>Eurotiales</taxon>
        <taxon>Trichocomaceae</taxon>
        <taxon>Talaromyces</taxon>
        <taxon>Talaromyces sect. Talaromyces</taxon>
    </lineage>
</organism>
<dbReference type="HOGENOM" id="CLU_135765_1_0_1"/>
<dbReference type="PANTHER" id="PTHR39475">
    <property type="entry name" value="CONIDIATION-SPECIFIC PROTEIN 6"/>
    <property type="match status" value="1"/>
</dbReference>
<dbReference type="eggNOG" id="ENOG502SC0A">
    <property type="taxonomic scope" value="Eukaryota"/>
</dbReference>
<feature type="region of interest" description="Disordered" evidence="1">
    <location>
        <begin position="1"/>
        <end position="137"/>
    </location>
</feature>
<feature type="compositionally biased region" description="Polar residues" evidence="1">
    <location>
        <begin position="1"/>
        <end position="31"/>
    </location>
</feature>
<proteinExistence type="predicted"/>